<keyword evidence="3 7" id="KW-0479">Metal-binding</keyword>
<feature type="binding site" evidence="7">
    <location>
        <position position="184"/>
    </location>
    <ligand>
        <name>substrate</name>
    </ligand>
</feature>
<name>A0ABY7QV29_9FIRM</name>
<keyword evidence="1 7" id="KW-0808">Transferase</keyword>
<feature type="binding site" evidence="7">
    <location>
        <begin position="134"/>
        <end position="138"/>
    </location>
    <ligand>
        <name>substrate</name>
    </ligand>
</feature>
<feature type="binding site" evidence="7">
    <location>
        <position position="111"/>
    </location>
    <ligand>
        <name>Fe cation</name>
        <dbReference type="ChEBI" id="CHEBI:24875"/>
    </ligand>
</feature>
<keyword evidence="10" id="KW-1185">Reference proteome</keyword>
<evidence type="ECO:0000259" key="8">
    <source>
        <dbReference type="Pfam" id="PF00814"/>
    </source>
</evidence>
<evidence type="ECO:0000256" key="7">
    <source>
        <dbReference type="HAMAP-Rule" id="MF_01445"/>
    </source>
</evidence>
<dbReference type="PROSITE" id="PS01016">
    <property type="entry name" value="GLYCOPROTEASE"/>
    <property type="match status" value="1"/>
</dbReference>
<dbReference type="CDD" id="cd24133">
    <property type="entry name" value="ASKHA_NBD_TsaD_bac"/>
    <property type="match status" value="1"/>
</dbReference>
<sequence length="332" mass="35925">MNVLAFESSCDETSVAIVRDGREVLSNVIASQISTHVKFGGVVPEIASRMHVEQINAVMRQAFNDADLKPQDIDLVVGTMGPGLVGALLIGLSAAKATALALNKPFLGVNHIYGHVAANYISHAELKPPFTGLIVSGGHTYLIDVDDFVHFELVGQTRDDAAGEVFDKVARKMGIGYPGGPIIDKLAYEGEDNLHFPRVMLEEDSYDFSFSGLKTAVINTLHSAEQRGDTLKHEDVARSFQDAVTDVLVEKAFRLARERGRDTIVLSGGVAANSHLRRALEERGDEASIRIFYPDLKLCTDNAAMIASAGYYLYQSGQSTAKAYATPNLGLK</sequence>
<dbReference type="Proteomes" id="UP001210339">
    <property type="component" value="Chromosome"/>
</dbReference>
<dbReference type="HAMAP" id="MF_01445">
    <property type="entry name" value="TsaD"/>
    <property type="match status" value="1"/>
</dbReference>
<evidence type="ECO:0000313" key="10">
    <source>
        <dbReference type="Proteomes" id="UP001210339"/>
    </source>
</evidence>
<dbReference type="Pfam" id="PF00814">
    <property type="entry name" value="TsaD"/>
    <property type="match status" value="1"/>
</dbReference>
<keyword evidence="4 7" id="KW-0408">Iron</keyword>
<dbReference type="InterPro" id="IPR043129">
    <property type="entry name" value="ATPase_NBD"/>
</dbReference>
<accession>A0ABY7QV29</accession>
<keyword evidence="7" id="KW-0963">Cytoplasm</keyword>
<reference evidence="9 10" key="1">
    <citation type="submission" date="2023-01" db="EMBL/GenBank/DDBJ databases">
        <authorList>
            <person name="Lee S.H."/>
            <person name="Jung H.S."/>
            <person name="Yun J.U."/>
        </authorList>
    </citation>
    <scope>NUCLEOTIDE SEQUENCE [LARGE SCALE GENOMIC DNA]</scope>
    <source>
        <strain evidence="9 10">CBA3646</strain>
    </source>
</reference>
<feature type="binding site" evidence="7">
    <location>
        <position position="301"/>
    </location>
    <ligand>
        <name>Fe cation</name>
        <dbReference type="ChEBI" id="CHEBI:24875"/>
    </ligand>
</feature>
<dbReference type="InterPro" id="IPR017860">
    <property type="entry name" value="Peptidase_M22_CS"/>
</dbReference>
<organism evidence="9 10">
    <name type="scientific">Peptoniphilus equinus</name>
    <dbReference type="NCBI Taxonomy" id="3016343"/>
    <lineage>
        <taxon>Bacteria</taxon>
        <taxon>Bacillati</taxon>
        <taxon>Bacillota</taxon>
        <taxon>Tissierellia</taxon>
        <taxon>Tissierellales</taxon>
        <taxon>Peptoniphilaceae</taxon>
        <taxon>Peptoniphilus</taxon>
    </lineage>
</organism>
<comment type="function">
    <text evidence="7">Required for the formation of a threonylcarbamoyl group on adenosine at position 37 (t(6)A37) in tRNAs that read codons beginning with adenine. Is involved in the transfer of the threonylcarbamoyl moiety of threonylcarbamoyl-AMP (TC-AMP) to the N6 group of A37, together with TsaE and TsaB. TsaD likely plays a direct catalytic role in this reaction.</text>
</comment>
<feature type="binding site" evidence="7">
    <location>
        <position position="167"/>
    </location>
    <ligand>
        <name>substrate</name>
    </ligand>
</feature>
<keyword evidence="2 7" id="KW-0819">tRNA processing</keyword>
<dbReference type="PANTHER" id="PTHR11735">
    <property type="entry name" value="TRNA N6-ADENOSINE THREONYLCARBAMOYLTRANSFERASE"/>
    <property type="match status" value="1"/>
</dbReference>
<protein>
    <recommendedName>
        <fullName evidence="7">tRNA N6-adenosine threonylcarbamoyltransferase</fullName>
        <ecNumber evidence="7">2.3.1.234</ecNumber>
    </recommendedName>
    <alternativeName>
        <fullName evidence="7">N6-L-threonylcarbamoyladenine synthase</fullName>
        <shortName evidence="7">t(6)A synthase</shortName>
    </alternativeName>
    <alternativeName>
        <fullName evidence="7">t(6)A37 threonylcarbamoyladenosine biosynthesis protein TsaD</fullName>
    </alternativeName>
    <alternativeName>
        <fullName evidence="7">tRNA threonylcarbamoyladenosine biosynthesis protein TsaD</fullName>
    </alternativeName>
</protein>
<dbReference type="NCBIfam" id="TIGR00329">
    <property type="entry name" value="gcp_kae1"/>
    <property type="match status" value="1"/>
</dbReference>
<comment type="catalytic activity">
    <reaction evidence="6 7">
        <text>L-threonylcarbamoyladenylate + adenosine(37) in tRNA = N(6)-L-threonylcarbamoyladenosine(37) in tRNA + AMP + H(+)</text>
        <dbReference type="Rhea" id="RHEA:37059"/>
        <dbReference type="Rhea" id="RHEA-COMP:10162"/>
        <dbReference type="Rhea" id="RHEA-COMP:10163"/>
        <dbReference type="ChEBI" id="CHEBI:15378"/>
        <dbReference type="ChEBI" id="CHEBI:73682"/>
        <dbReference type="ChEBI" id="CHEBI:74411"/>
        <dbReference type="ChEBI" id="CHEBI:74418"/>
        <dbReference type="ChEBI" id="CHEBI:456215"/>
        <dbReference type="EC" id="2.3.1.234"/>
    </reaction>
</comment>
<feature type="binding site" evidence="7">
    <location>
        <position position="115"/>
    </location>
    <ligand>
        <name>Fe cation</name>
        <dbReference type="ChEBI" id="CHEBI:24875"/>
    </ligand>
</feature>
<proteinExistence type="inferred from homology"/>
<evidence type="ECO:0000256" key="1">
    <source>
        <dbReference type="ARBA" id="ARBA00022679"/>
    </source>
</evidence>
<dbReference type="SUPFAM" id="SSF53067">
    <property type="entry name" value="Actin-like ATPase domain"/>
    <property type="match status" value="2"/>
</dbReference>
<dbReference type="NCBIfam" id="TIGR03723">
    <property type="entry name" value="T6A_TsaD_YgjD"/>
    <property type="match status" value="1"/>
</dbReference>
<dbReference type="PRINTS" id="PR00789">
    <property type="entry name" value="OSIALOPTASE"/>
</dbReference>
<keyword evidence="5 7" id="KW-0012">Acyltransferase</keyword>
<dbReference type="RefSeq" id="WP_271191737.1">
    <property type="nucleotide sequence ID" value="NZ_CP115667.1"/>
</dbReference>
<dbReference type="InterPro" id="IPR017861">
    <property type="entry name" value="KAE1/TsaD"/>
</dbReference>
<gene>
    <name evidence="7 9" type="primary">tsaD</name>
    <name evidence="9" type="ORF">O6R05_01205</name>
</gene>
<dbReference type="EC" id="2.3.1.234" evidence="7"/>
<evidence type="ECO:0000313" key="9">
    <source>
        <dbReference type="EMBL" id="WBW50206.1"/>
    </source>
</evidence>
<dbReference type="InterPro" id="IPR022450">
    <property type="entry name" value="TsaD"/>
</dbReference>
<dbReference type="GO" id="GO:0061711">
    <property type="term" value="F:tRNA N(6)-L-threonylcarbamoyladenine synthase activity"/>
    <property type="evidence" value="ECO:0007669"/>
    <property type="project" value="UniProtKB-EC"/>
</dbReference>
<feature type="domain" description="Gcp-like" evidence="8">
    <location>
        <begin position="23"/>
        <end position="307"/>
    </location>
</feature>
<comment type="similarity">
    <text evidence="7">Belongs to the KAE1 / TsaD family.</text>
</comment>
<feature type="binding site" evidence="7">
    <location>
        <position position="273"/>
    </location>
    <ligand>
        <name>substrate</name>
    </ligand>
</feature>
<comment type="subcellular location">
    <subcellularLocation>
        <location evidence="7">Cytoplasm</location>
    </subcellularLocation>
</comment>
<evidence type="ECO:0000256" key="5">
    <source>
        <dbReference type="ARBA" id="ARBA00023315"/>
    </source>
</evidence>
<comment type="cofactor">
    <cofactor evidence="7">
        <name>Fe(2+)</name>
        <dbReference type="ChEBI" id="CHEBI:29033"/>
    </cofactor>
    <text evidence="7">Binds 1 Fe(2+) ion per subunit.</text>
</comment>
<evidence type="ECO:0000256" key="3">
    <source>
        <dbReference type="ARBA" id="ARBA00022723"/>
    </source>
</evidence>
<feature type="binding site" evidence="7">
    <location>
        <position position="180"/>
    </location>
    <ligand>
        <name>substrate</name>
    </ligand>
</feature>
<evidence type="ECO:0000256" key="2">
    <source>
        <dbReference type="ARBA" id="ARBA00022694"/>
    </source>
</evidence>
<dbReference type="PANTHER" id="PTHR11735:SF6">
    <property type="entry name" value="TRNA N6-ADENOSINE THREONYLCARBAMOYLTRANSFERASE, MITOCHONDRIAL"/>
    <property type="match status" value="1"/>
</dbReference>
<dbReference type="InterPro" id="IPR000905">
    <property type="entry name" value="Gcp-like_dom"/>
</dbReference>
<evidence type="ECO:0000256" key="6">
    <source>
        <dbReference type="ARBA" id="ARBA00048117"/>
    </source>
</evidence>
<evidence type="ECO:0000256" key="4">
    <source>
        <dbReference type="ARBA" id="ARBA00023004"/>
    </source>
</evidence>
<dbReference type="EMBL" id="CP115667">
    <property type="protein sequence ID" value="WBW50206.1"/>
    <property type="molecule type" value="Genomic_DNA"/>
</dbReference>
<dbReference type="Gene3D" id="3.30.420.40">
    <property type="match status" value="2"/>
</dbReference>